<dbReference type="RefSeq" id="WP_012345254.1">
    <property type="nucleotide sequence ID" value="NC_010524.1"/>
</dbReference>
<evidence type="ECO:0000313" key="3">
    <source>
        <dbReference type="EMBL" id="ACB32492.1"/>
    </source>
</evidence>
<feature type="region of interest" description="Disordered" evidence="1">
    <location>
        <begin position="240"/>
        <end position="271"/>
    </location>
</feature>
<protein>
    <recommendedName>
        <fullName evidence="5">Transmembrane protein</fullName>
    </recommendedName>
</protein>
<evidence type="ECO:0000256" key="2">
    <source>
        <dbReference type="SAM" id="Phobius"/>
    </source>
</evidence>
<proteinExistence type="predicted"/>
<feature type="compositionally biased region" description="Basic and acidic residues" evidence="1">
    <location>
        <begin position="241"/>
        <end position="257"/>
    </location>
</feature>
<dbReference type="OrthoDB" id="8913869at2"/>
<reference evidence="3 4" key="1">
    <citation type="submission" date="2008-03" db="EMBL/GenBank/DDBJ databases">
        <title>Complete sequence of Leptothrix cholodnii SP-6.</title>
        <authorList>
            <consortium name="US DOE Joint Genome Institute"/>
            <person name="Copeland A."/>
            <person name="Lucas S."/>
            <person name="Lapidus A."/>
            <person name="Glavina del Rio T."/>
            <person name="Dalin E."/>
            <person name="Tice H."/>
            <person name="Bruce D."/>
            <person name="Goodwin L."/>
            <person name="Pitluck S."/>
            <person name="Chertkov O."/>
            <person name="Brettin T."/>
            <person name="Detter J.C."/>
            <person name="Han C."/>
            <person name="Kuske C.R."/>
            <person name="Schmutz J."/>
            <person name="Larimer F."/>
            <person name="Land M."/>
            <person name="Hauser L."/>
            <person name="Kyrpides N."/>
            <person name="Lykidis A."/>
            <person name="Emerson D."/>
            <person name="Richardson P."/>
        </authorList>
    </citation>
    <scope>NUCLEOTIDE SEQUENCE [LARGE SCALE GENOMIC DNA]</scope>
    <source>
        <strain evidence="4">ATCC 51168 / LMG 8142 / SP-6</strain>
    </source>
</reference>
<dbReference type="AlphaFoldDB" id="B1Y7P4"/>
<organism evidence="3 4">
    <name type="scientific">Leptothrix cholodnii (strain ATCC 51168 / LMG 8142 / SP-6)</name>
    <name type="common">Leptothrix discophora (strain SP-6)</name>
    <dbReference type="NCBI Taxonomy" id="395495"/>
    <lineage>
        <taxon>Bacteria</taxon>
        <taxon>Pseudomonadati</taxon>
        <taxon>Pseudomonadota</taxon>
        <taxon>Betaproteobacteria</taxon>
        <taxon>Burkholderiales</taxon>
        <taxon>Sphaerotilaceae</taxon>
        <taxon>Leptothrix</taxon>
    </lineage>
</organism>
<dbReference type="STRING" id="395495.Lcho_0217"/>
<sequence precursor="true">MTLLLALSTWLTALAIAVALEQSLSGLARLYRLRREPMVSDRHTAAFYQRSLLTWASADVRRLWLGLIAAATCGWLAWLAHPLWALAATAALLGSLAWDLATWECVAVSRWQVAWRRGWRRSVRRLPTAQVARVHVIARARSARHGWLARLHGRALGTCCLALELHNGRAVKLPRTGGWAGRRSVEQASVFLRQRQLETAQERRENAREQRRAERRARRLIPEASEMRLKREIVALRAARSHNERQRAMTRFHELPPPERNPSVSDTLMLT</sequence>
<keyword evidence="4" id="KW-1185">Reference proteome</keyword>
<feature type="compositionally biased region" description="Polar residues" evidence="1">
    <location>
        <begin position="262"/>
        <end position="271"/>
    </location>
</feature>
<feature type="transmembrane region" description="Helical" evidence="2">
    <location>
        <begin position="63"/>
        <end position="86"/>
    </location>
</feature>
<dbReference type="EMBL" id="CP001013">
    <property type="protein sequence ID" value="ACB32492.1"/>
    <property type="molecule type" value="Genomic_DNA"/>
</dbReference>
<keyword evidence="2" id="KW-0812">Transmembrane</keyword>
<dbReference type="KEGG" id="lch:Lcho_0217"/>
<dbReference type="HOGENOM" id="CLU_1025997_0_0_4"/>
<gene>
    <name evidence="3" type="ordered locus">Lcho_0217</name>
</gene>
<evidence type="ECO:0008006" key="5">
    <source>
        <dbReference type="Google" id="ProtNLM"/>
    </source>
</evidence>
<evidence type="ECO:0000313" key="4">
    <source>
        <dbReference type="Proteomes" id="UP000001693"/>
    </source>
</evidence>
<dbReference type="eggNOG" id="ENOG50331BX">
    <property type="taxonomic scope" value="Bacteria"/>
</dbReference>
<keyword evidence="2" id="KW-0472">Membrane</keyword>
<evidence type="ECO:0000256" key="1">
    <source>
        <dbReference type="SAM" id="MobiDB-lite"/>
    </source>
</evidence>
<keyword evidence="2" id="KW-1133">Transmembrane helix</keyword>
<dbReference type="Proteomes" id="UP000001693">
    <property type="component" value="Chromosome"/>
</dbReference>
<accession>B1Y7P4</accession>
<name>B1Y7P4_LEPCP</name>